<comment type="caution">
    <text evidence="12">The sequence shown here is derived from an EMBL/GenBank/DDBJ whole genome shotgun (WGS) entry which is preliminary data.</text>
</comment>
<evidence type="ECO:0000256" key="5">
    <source>
        <dbReference type="ARBA" id="ARBA00022741"/>
    </source>
</evidence>
<keyword evidence="8 9" id="KW-0472">Membrane</keyword>
<keyword evidence="3" id="KW-1003">Cell membrane</keyword>
<dbReference type="PROSITE" id="PS50929">
    <property type="entry name" value="ABC_TM1F"/>
    <property type="match status" value="1"/>
</dbReference>
<dbReference type="Pfam" id="PF00664">
    <property type="entry name" value="ABC_membrane"/>
    <property type="match status" value="1"/>
</dbReference>
<dbReference type="GO" id="GO:0005524">
    <property type="term" value="F:ATP binding"/>
    <property type="evidence" value="ECO:0007669"/>
    <property type="project" value="UniProtKB-KW"/>
</dbReference>
<dbReference type="SUPFAM" id="SSF52540">
    <property type="entry name" value="P-loop containing nucleoside triphosphate hydrolases"/>
    <property type="match status" value="1"/>
</dbReference>
<accession>A0A5D4KLI4</accession>
<dbReference type="InterPro" id="IPR003439">
    <property type="entry name" value="ABC_transporter-like_ATP-bd"/>
</dbReference>
<dbReference type="CDD" id="cd18542">
    <property type="entry name" value="ABC_6TM_YknU_like"/>
    <property type="match status" value="1"/>
</dbReference>
<dbReference type="PROSITE" id="PS50893">
    <property type="entry name" value="ABC_TRANSPORTER_2"/>
    <property type="match status" value="1"/>
</dbReference>
<feature type="transmembrane region" description="Helical" evidence="9">
    <location>
        <begin position="242"/>
        <end position="263"/>
    </location>
</feature>
<dbReference type="AlphaFoldDB" id="A0A5D4KLI4"/>
<dbReference type="InterPro" id="IPR027417">
    <property type="entry name" value="P-loop_NTPase"/>
</dbReference>
<evidence type="ECO:0000256" key="9">
    <source>
        <dbReference type="SAM" id="Phobius"/>
    </source>
</evidence>
<dbReference type="Gene3D" id="3.40.50.300">
    <property type="entry name" value="P-loop containing nucleotide triphosphate hydrolases"/>
    <property type="match status" value="1"/>
</dbReference>
<evidence type="ECO:0000256" key="1">
    <source>
        <dbReference type="ARBA" id="ARBA00004651"/>
    </source>
</evidence>
<dbReference type="SUPFAM" id="SSF90123">
    <property type="entry name" value="ABC transporter transmembrane region"/>
    <property type="match status" value="1"/>
</dbReference>
<evidence type="ECO:0000256" key="2">
    <source>
        <dbReference type="ARBA" id="ARBA00022448"/>
    </source>
</evidence>
<dbReference type="InterPro" id="IPR011527">
    <property type="entry name" value="ABC1_TM_dom"/>
</dbReference>
<dbReference type="PROSITE" id="PS00211">
    <property type="entry name" value="ABC_TRANSPORTER_1"/>
    <property type="match status" value="1"/>
</dbReference>
<evidence type="ECO:0000313" key="12">
    <source>
        <dbReference type="EMBL" id="TYR77696.1"/>
    </source>
</evidence>
<keyword evidence="5" id="KW-0547">Nucleotide-binding</keyword>
<keyword evidence="2" id="KW-0813">Transport</keyword>
<feature type="transmembrane region" description="Helical" evidence="9">
    <location>
        <begin position="54"/>
        <end position="75"/>
    </location>
</feature>
<protein>
    <submittedName>
        <fullName evidence="12">ABC transporter ATP-binding protein</fullName>
    </submittedName>
</protein>
<dbReference type="GO" id="GO:0005886">
    <property type="term" value="C:plasma membrane"/>
    <property type="evidence" value="ECO:0007669"/>
    <property type="project" value="UniProtKB-SubCell"/>
</dbReference>
<keyword evidence="6 12" id="KW-0067">ATP-binding</keyword>
<dbReference type="FunFam" id="3.40.50.300:FF:000221">
    <property type="entry name" value="Multidrug ABC transporter ATP-binding protein"/>
    <property type="match status" value="1"/>
</dbReference>
<proteinExistence type="predicted"/>
<evidence type="ECO:0000256" key="6">
    <source>
        <dbReference type="ARBA" id="ARBA00022840"/>
    </source>
</evidence>
<dbReference type="InterPro" id="IPR017871">
    <property type="entry name" value="ABC_transporter-like_CS"/>
</dbReference>
<dbReference type="PANTHER" id="PTHR43394">
    <property type="entry name" value="ATP-DEPENDENT PERMEASE MDL1, MITOCHONDRIAL"/>
    <property type="match status" value="1"/>
</dbReference>
<feature type="transmembrane region" description="Helical" evidence="9">
    <location>
        <begin position="137"/>
        <end position="154"/>
    </location>
</feature>
<reference evidence="12 13" key="1">
    <citation type="submission" date="2019-08" db="EMBL/GenBank/DDBJ databases">
        <title>Bacillus genomes from the desert of Cuatro Cienegas, Coahuila.</title>
        <authorList>
            <person name="Olmedo-Alvarez G."/>
        </authorList>
    </citation>
    <scope>NUCLEOTIDE SEQUENCE [LARGE SCALE GENOMIC DNA]</scope>
    <source>
        <strain evidence="12 13">CH40_1T</strain>
    </source>
</reference>
<feature type="transmembrane region" description="Helical" evidence="9">
    <location>
        <begin position="17"/>
        <end position="38"/>
    </location>
</feature>
<dbReference type="EMBL" id="VTEH01000001">
    <property type="protein sequence ID" value="TYR77696.1"/>
    <property type="molecule type" value="Genomic_DNA"/>
</dbReference>
<sequence length="584" mass="66346">MDTFKKLKQFYWPYKKFFFISIIFLVFVTGITVVYPIILQRTIDDVILQREFGLVPYLAFGFIFIMVIKGVTTFIHQYNGDMFGITSVYRLRNELYEKLQYLPFRYYDNAKTGDLMSRLTADVEAFRFFLSFGISELIRFALLVTLSFGVMFYYSPSLTFVTLSTLPFLAVSVYKFDKAVHPAFRGIRKSFGKLNTNVQENISGINTVKSLSREDFQIDKFNSSNGDYKDKYLLTSDVWAKYFPLMEFLGNVSVVLLLSYGGFQVMNGSLSPGELVAFYSLLWYIIWPIMNLGFTINQFSQSKASGERLLEILEANEDIVDKDDAVKVDRMKGDVEFKNVTLKYTKDDEEALEGISFKAEPGKVIGLIGGTGSGKTSITNLMTRFYEPSEGEVLIDGRPVQDYAIKSLRKNIGFVLQESFLFSSTIKTNISYGRPEATMEEIIDAAKRAQAHDFIAELEDGYDTKLGERGLGLSGGQKQRIAIARAICTDPSILILDDATSAVDMETEFKIQQGFNEVMAGRTTFIIAHRISSLKHADEILVLENGKIVERGVHDFLLKNNGPYQRIYDIQYKDQKKILQSQQG</sequence>
<keyword evidence="7 9" id="KW-1133">Transmembrane helix</keyword>
<feature type="domain" description="ABC transporter" evidence="10">
    <location>
        <begin position="335"/>
        <end position="570"/>
    </location>
</feature>
<comment type="subcellular location">
    <subcellularLocation>
        <location evidence="1">Cell membrane</location>
        <topology evidence="1">Multi-pass membrane protein</topology>
    </subcellularLocation>
</comment>
<organism evidence="12 13">
    <name type="scientific">Rossellomorea vietnamensis</name>
    <dbReference type="NCBI Taxonomy" id="218284"/>
    <lineage>
        <taxon>Bacteria</taxon>
        <taxon>Bacillati</taxon>
        <taxon>Bacillota</taxon>
        <taxon>Bacilli</taxon>
        <taxon>Bacillales</taxon>
        <taxon>Bacillaceae</taxon>
        <taxon>Rossellomorea</taxon>
    </lineage>
</organism>
<evidence type="ECO:0000256" key="7">
    <source>
        <dbReference type="ARBA" id="ARBA00022989"/>
    </source>
</evidence>
<gene>
    <name evidence="12" type="ORF">FZC79_02445</name>
</gene>
<keyword evidence="4 9" id="KW-0812">Transmembrane</keyword>
<evidence type="ECO:0000259" key="10">
    <source>
        <dbReference type="PROSITE" id="PS50893"/>
    </source>
</evidence>
<evidence type="ECO:0000259" key="11">
    <source>
        <dbReference type="PROSITE" id="PS50929"/>
    </source>
</evidence>
<evidence type="ECO:0000313" key="13">
    <source>
        <dbReference type="Proteomes" id="UP000323317"/>
    </source>
</evidence>
<name>A0A5D4KLI4_9BACI</name>
<dbReference type="InterPro" id="IPR039421">
    <property type="entry name" value="Type_1_exporter"/>
</dbReference>
<feature type="transmembrane region" description="Helical" evidence="9">
    <location>
        <begin position="275"/>
        <end position="294"/>
    </location>
</feature>
<dbReference type="Gene3D" id="1.20.1560.10">
    <property type="entry name" value="ABC transporter type 1, transmembrane domain"/>
    <property type="match status" value="1"/>
</dbReference>
<dbReference type="RefSeq" id="WP_148945287.1">
    <property type="nucleotide sequence ID" value="NZ_JBNIKK010000002.1"/>
</dbReference>
<dbReference type="GO" id="GO:0016887">
    <property type="term" value="F:ATP hydrolysis activity"/>
    <property type="evidence" value="ECO:0007669"/>
    <property type="project" value="InterPro"/>
</dbReference>
<feature type="domain" description="ABC transmembrane type-1" evidence="11">
    <location>
        <begin position="19"/>
        <end position="301"/>
    </location>
</feature>
<dbReference type="Proteomes" id="UP000323317">
    <property type="component" value="Unassembled WGS sequence"/>
</dbReference>
<dbReference type="InterPro" id="IPR036640">
    <property type="entry name" value="ABC1_TM_sf"/>
</dbReference>
<evidence type="ECO:0000256" key="3">
    <source>
        <dbReference type="ARBA" id="ARBA00022475"/>
    </source>
</evidence>
<evidence type="ECO:0000256" key="4">
    <source>
        <dbReference type="ARBA" id="ARBA00022692"/>
    </source>
</evidence>
<dbReference type="SMART" id="SM00382">
    <property type="entry name" value="AAA"/>
    <property type="match status" value="1"/>
</dbReference>
<evidence type="ECO:0000256" key="8">
    <source>
        <dbReference type="ARBA" id="ARBA00023136"/>
    </source>
</evidence>
<dbReference type="Pfam" id="PF00005">
    <property type="entry name" value="ABC_tran"/>
    <property type="match status" value="1"/>
</dbReference>
<dbReference type="GO" id="GO:0015421">
    <property type="term" value="F:ABC-type oligopeptide transporter activity"/>
    <property type="evidence" value="ECO:0007669"/>
    <property type="project" value="TreeGrafter"/>
</dbReference>
<dbReference type="InterPro" id="IPR003593">
    <property type="entry name" value="AAA+_ATPase"/>
</dbReference>
<dbReference type="PANTHER" id="PTHR43394:SF1">
    <property type="entry name" value="ATP-BINDING CASSETTE SUB-FAMILY B MEMBER 10, MITOCHONDRIAL"/>
    <property type="match status" value="1"/>
</dbReference>